<keyword evidence="6" id="KW-0378">Hydrolase</keyword>
<organism evidence="16 17">
    <name type="scientific">Mucor saturninus</name>
    <dbReference type="NCBI Taxonomy" id="64648"/>
    <lineage>
        <taxon>Eukaryota</taxon>
        <taxon>Fungi</taxon>
        <taxon>Fungi incertae sedis</taxon>
        <taxon>Mucoromycota</taxon>
        <taxon>Mucoromycotina</taxon>
        <taxon>Mucoromycetes</taxon>
        <taxon>Mucorales</taxon>
        <taxon>Mucorineae</taxon>
        <taxon>Mucoraceae</taxon>
        <taxon>Mucor</taxon>
    </lineage>
</organism>
<feature type="region of interest" description="Disordered" evidence="12">
    <location>
        <begin position="1080"/>
        <end position="1100"/>
    </location>
</feature>
<keyword evidence="8" id="KW-0694">RNA-binding</keyword>
<dbReference type="InterPro" id="IPR001969">
    <property type="entry name" value="Aspartic_peptidase_AS"/>
</dbReference>
<evidence type="ECO:0000313" key="16">
    <source>
        <dbReference type="EMBL" id="KAG2191744.1"/>
    </source>
</evidence>
<dbReference type="InterPro" id="IPR036397">
    <property type="entry name" value="RNaseH_sf"/>
</dbReference>
<keyword evidence="10" id="KW-0695">RNA-directed DNA polymerase</keyword>
<dbReference type="Pfam" id="PF03732">
    <property type="entry name" value="Retrotrans_gag"/>
    <property type="match status" value="1"/>
</dbReference>
<dbReference type="InterPro" id="IPR023780">
    <property type="entry name" value="Chromo_domain"/>
</dbReference>
<dbReference type="Gene3D" id="3.10.10.10">
    <property type="entry name" value="HIV Type 1 Reverse Transcriptase, subunit A, domain 1"/>
    <property type="match status" value="1"/>
</dbReference>
<dbReference type="InterPro" id="IPR043128">
    <property type="entry name" value="Rev_trsase/Diguanyl_cyclase"/>
</dbReference>
<dbReference type="PROSITE" id="PS50013">
    <property type="entry name" value="CHROMO_2"/>
    <property type="match status" value="1"/>
</dbReference>
<evidence type="ECO:0000256" key="2">
    <source>
        <dbReference type="ARBA" id="ARBA00022695"/>
    </source>
</evidence>
<keyword evidence="3" id="KW-0540">Nuclease</keyword>
<evidence type="ECO:0000259" key="13">
    <source>
        <dbReference type="PROSITE" id="PS50013"/>
    </source>
</evidence>
<dbReference type="GO" id="GO:0004519">
    <property type="term" value="F:endonuclease activity"/>
    <property type="evidence" value="ECO:0007669"/>
    <property type="project" value="UniProtKB-KW"/>
</dbReference>
<dbReference type="CDD" id="cd00303">
    <property type="entry name" value="retropepsin_like"/>
    <property type="match status" value="1"/>
</dbReference>
<dbReference type="PROSITE" id="PS50994">
    <property type="entry name" value="INTEGRASE"/>
    <property type="match status" value="1"/>
</dbReference>
<feature type="compositionally biased region" description="Low complexity" evidence="12">
    <location>
        <begin position="289"/>
        <end position="332"/>
    </location>
</feature>
<dbReference type="InterPro" id="IPR000953">
    <property type="entry name" value="Chromo/chromo_shadow_dom"/>
</dbReference>
<evidence type="ECO:0000259" key="14">
    <source>
        <dbReference type="PROSITE" id="PS50878"/>
    </source>
</evidence>
<keyword evidence="1" id="KW-0808">Transferase</keyword>
<accession>A0A8H7QFA7</accession>
<dbReference type="Pfam" id="PF00078">
    <property type="entry name" value="RVT_1"/>
    <property type="match status" value="1"/>
</dbReference>
<dbReference type="SUPFAM" id="SSF54160">
    <property type="entry name" value="Chromo domain-like"/>
    <property type="match status" value="1"/>
</dbReference>
<keyword evidence="2" id="KW-0548">Nucleotidyltransferase</keyword>
<gene>
    <name evidence="16" type="ORF">INT47_003104</name>
</gene>
<dbReference type="PROSITE" id="PS00141">
    <property type="entry name" value="ASP_PROTEASE"/>
    <property type="match status" value="1"/>
</dbReference>
<dbReference type="SUPFAM" id="SSF56672">
    <property type="entry name" value="DNA/RNA polymerases"/>
    <property type="match status" value="1"/>
</dbReference>
<feature type="domain" description="Chromo" evidence="13">
    <location>
        <begin position="1473"/>
        <end position="1531"/>
    </location>
</feature>
<evidence type="ECO:0000313" key="17">
    <source>
        <dbReference type="Proteomes" id="UP000603453"/>
    </source>
</evidence>
<dbReference type="InterPro" id="IPR016197">
    <property type="entry name" value="Chromo-like_dom_sf"/>
</dbReference>
<dbReference type="Gene3D" id="1.10.340.70">
    <property type="match status" value="1"/>
</dbReference>
<dbReference type="GO" id="GO:0003964">
    <property type="term" value="F:RNA-directed DNA polymerase activity"/>
    <property type="evidence" value="ECO:0007669"/>
    <property type="project" value="UniProtKB-KW"/>
</dbReference>
<dbReference type="GO" id="GO:0006508">
    <property type="term" value="P:proteolysis"/>
    <property type="evidence" value="ECO:0007669"/>
    <property type="project" value="InterPro"/>
</dbReference>
<dbReference type="SMART" id="SM00298">
    <property type="entry name" value="CHROMO"/>
    <property type="match status" value="1"/>
</dbReference>
<keyword evidence="17" id="KW-1185">Reference proteome</keyword>
<dbReference type="PANTHER" id="PTHR37984:SF5">
    <property type="entry name" value="PROTEIN NYNRIN-LIKE"/>
    <property type="match status" value="1"/>
</dbReference>
<dbReference type="InterPro" id="IPR012337">
    <property type="entry name" value="RNaseH-like_sf"/>
</dbReference>
<dbReference type="InterPro" id="IPR000477">
    <property type="entry name" value="RT_dom"/>
</dbReference>
<evidence type="ECO:0000256" key="8">
    <source>
        <dbReference type="ARBA" id="ARBA00022884"/>
    </source>
</evidence>
<dbReference type="CDD" id="cd00024">
    <property type="entry name" value="CD_CSD"/>
    <property type="match status" value="1"/>
</dbReference>
<comment type="caution">
    <text evidence="16">The sequence shown here is derived from an EMBL/GenBank/DDBJ whole genome shotgun (WGS) entry which is preliminary data.</text>
</comment>
<dbReference type="Gene3D" id="3.30.420.10">
    <property type="entry name" value="Ribonuclease H-like superfamily/Ribonuclease H"/>
    <property type="match status" value="1"/>
</dbReference>
<dbReference type="Pfam" id="PF17919">
    <property type="entry name" value="RT_RNaseH_2"/>
    <property type="match status" value="1"/>
</dbReference>
<dbReference type="Pfam" id="PF17921">
    <property type="entry name" value="Integrase_H2C2"/>
    <property type="match status" value="1"/>
</dbReference>
<dbReference type="InterPro" id="IPR001584">
    <property type="entry name" value="Integrase_cat-core"/>
</dbReference>
<protein>
    <recommendedName>
        <fullName evidence="18">Reverse transcriptase</fullName>
    </recommendedName>
</protein>
<feature type="non-terminal residue" evidence="16">
    <location>
        <position position="1549"/>
    </location>
</feature>
<feature type="compositionally biased region" description="Polar residues" evidence="12">
    <location>
        <begin position="1540"/>
        <end position="1549"/>
    </location>
</feature>
<dbReference type="Gene3D" id="2.40.70.10">
    <property type="entry name" value="Acid Proteases"/>
    <property type="match status" value="1"/>
</dbReference>
<dbReference type="InterPro" id="IPR043502">
    <property type="entry name" value="DNA/RNA_pol_sf"/>
</dbReference>
<dbReference type="PROSITE" id="PS50878">
    <property type="entry name" value="RT_POL"/>
    <property type="match status" value="1"/>
</dbReference>
<keyword evidence="7" id="KW-0460">Magnesium</keyword>
<dbReference type="FunFam" id="3.30.70.270:FF:000020">
    <property type="entry name" value="Transposon Tf2-6 polyprotein-like Protein"/>
    <property type="match status" value="1"/>
</dbReference>
<dbReference type="CDD" id="cd09274">
    <property type="entry name" value="RNase_HI_RT_Ty3"/>
    <property type="match status" value="1"/>
</dbReference>
<dbReference type="EMBL" id="JAEPRD010000358">
    <property type="protein sequence ID" value="KAG2191744.1"/>
    <property type="molecule type" value="Genomic_DNA"/>
</dbReference>
<keyword evidence="4" id="KW-0645">Protease</keyword>
<dbReference type="SUPFAM" id="SSF50630">
    <property type="entry name" value="Acid proteases"/>
    <property type="match status" value="1"/>
</dbReference>
<dbReference type="InterPro" id="IPR021109">
    <property type="entry name" value="Peptidase_aspartic_dom_sf"/>
</dbReference>
<evidence type="ECO:0000256" key="6">
    <source>
        <dbReference type="ARBA" id="ARBA00022801"/>
    </source>
</evidence>
<dbReference type="Pfam" id="PF00665">
    <property type="entry name" value="rve"/>
    <property type="match status" value="1"/>
</dbReference>
<evidence type="ECO:0000256" key="12">
    <source>
        <dbReference type="SAM" id="MobiDB-lite"/>
    </source>
</evidence>
<dbReference type="Gene3D" id="2.40.50.40">
    <property type="match status" value="1"/>
</dbReference>
<dbReference type="Gene3D" id="3.30.70.270">
    <property type="match status" value="2"/>
</dbReference>
<keyword evidence="9" id="KW-0229">DNA integration</keyword>
<dbReference type="GO" id="GO:0005634">
    <property type="term" value="C:nucleus"/>
    <property type="evidence" value="ECO:0007669"/>
    <property type="project" value="UniProtKB-ARBA"/>
</dbReference>
<keyword evidence="11" id="KW-0511">Multifunctional enzyme</keyword>
<feature type="domain" description="Integrase catalytic" evidence="15">
    <location>
        <begin position="1182"/>
        <end position="1340"/>
    </location>
</feature>
<feature type="domain" description="Reverse transcriptase" evidence="14">
    <location>
        <begin position="676"/>
        <end position="858"/>
    </location>
</feature>
<dbReference type="CDD" id="cd01647">
    <property type="entry name" value="RT_LTR"/>
    <property type="match status" value="1"/>
</dbReference>
<evidence type="ECO:0000256" key="7">
    <source>
        <dbReference type="ARBA" id="ARBA00022842"/>
    </source>
</evidence>
<evidence type="ECO:0000256" key="9">
    <source>
        <dbReference type="ARBA" id="ARBA00022908"/>
    </source>
</evidence>
<dbReference type="GO" id="GO:0004190">
    <property type="term" value="F:aspartic-type endopeptidase activity"/>
    <property type="evidence" value="ECO:0007669"/>
    <property type="project" value="UniProtKB-KW"/>
</dbReference>
<dbReference type="InterPro" id="IPR005162">
    <property type="entry name" value="Retrotrans_gag_dom"/>
</dbReference>
<dbReference type="Proteomes" id="UP000603453">
    <property type="component" value="Unassembled WGS sequence"/>
</dbReference>
<feature type="region of interest" description="Disordered" evidence="12">
    <location>
        <begin position="289"/>
        <end position="334"/>
    </location>
</feature>
<dbReference type="InterPro" id="IPR041577">
    <property type="entry name" value="RT_RNaseH_2"/>
</dbReference>
<dbReference type="InterPro" id="IPR041588">
    <property type="entry name" value="Integrase_H2C2"/>
</dbReference>
<sequence>MSVQQANNSPILAALSDLSMSEAAAPSQPVKSLAAISRLRERLSACTVALADAIEQDQPDEAKAHLRQSITSMEGDLTLLLSAHAHLVRPEPVFAAQTAHQSRVVPRELPVFQWQGNEWDSTQKTYSSIEECLNKFEDVLLSYSLNLNEDWHRLLPMVLSREQRSWFDDYLRSSPDLPWSFARGAFVKAYGINDVERRVQLTQELMMMKMSPKESVNQYTDRFQRVRREAQINDDLLMSVAYTGSLLPELSRQVSLLQVNMPLEKRDTIDQAASLARSIYSKVITSRPSGSLASSVTSSSATSVSASASPARSPSGPTSASVGRSAGSSRVSSHSHDRFAVKRCTLHGKGNHDSEDCRVLKNVLATKGGNRVEKHATNTNKYVGSSPCRWCGEVWSPRHRCSSVSGSSSSTLGSARGSAPHFAVRSAHAVVEDPLVPLDASSSEDDQSMEMDLEQCSPCKYTSTNVDISQRSTHSYLVPISLEGEQLWALVDTGATISSVNTKICSKFGWAILPRKGKIVLATKDVTTHRLGVTNKINVSYNDKKIAHSFEVMDLAENIDVSIGTDLMPSLGIHLLGLATSWYGSNAPQAPTPIIEKEEPNNSPAGTPAEHNTFMKALLPFIKSNEAIPISSFCTVKESIVRLPTPPGQVVYRRQYPIALQLVPLMAKHIKQWLTDGTIQRAPVNTKWNSPLTFAPKKDEFGNPTGKRPCLDPRAINTLLPDDRFPLPLISELFHKLRGATIFTTLDLKSAFHRFKIHEDDRHKTTFTFEGNQYMFRGCPFGLKPLSSKFQRVVNLIYHDTPYVTAFVDDIVVFSTNMTDHVKHVQTAVQKLTDVNLILNPQKCHFAQTSVSLLGFTVSTRGVDLDARKVHNANIWPQPKSGKDIQRFLGLVNYFREHIPNLSQLSSPLDKLRNADSLQGLWTEEQTQAFSKLKHALTHAPVISHPDTNQPFLVATDASNTGIGAVLYQIINNQYRYIGFMARSLSKSERNYPVTKRELLGIVYALTKFHKFLWGNKFTLYTDHKALTYLHTQEIANPMMINWLDVLCDYNYDIVHRPGIANILPDALSRLFTSEKPLGEDKTIEPSMKHPAKAVQKPSHALQRMHNTSEMITPPIKDRQHILNQAHLLGHFGTDAIVNAIHSDGLHWTNLKQDATATVKNCLNCQRFNVTKHGYHPLKPITASQPGEHWAIDLAGPYTTSHNGNHYILVMVDIFSRFCILRAIPDKTSLTIARQLVQIFCDYGLPKILQSDNGTEFVNELVKTFTQAAGIDHRLVTPYHPRANGVAEKWVHTAKEVINKRTQGAKQDWDLYIPSTQLAINSKHAKLHGTRPFTLMFARQPTDFSDYRKTESTHTSPNCLKERKDRIEQMETVVFPAIRERIKATQAADKGRHDKGHNIIMEFPNDSNVMIKNILKKSKTDPRYEGPFTVKGRTKGGSYILQDETGALLSRNIPPSQIKLISQDTVISSDNFYEIQAIIDHRKDKGDYLYRVRWKNYAPDQDTWEPTSHFNDLSIIDKYWQRRGAEQPQKQSTIKHNKRTMSSQEPTRS</sequence>
<evidence type="ECO:0000256" key="4">
    <source>
        <dbReference type="ARBA" id="ARBA00022750"/>
    </source>
</evidence>
<dbReference type="OrthoDB" id="2285631at2759"/>
<evidence type="ECO:0000256" key="1">
    <source>
        <dbReference type="ARBA" id="ARBA00022679"/>
    </source>
</evidence>
<dbReference type="GO" id="GO:0015074">
    <property type="term" value="P:DNA integration"/>
    <property type="evidence" value="ECO:0007669"/>
    <property type="project" value="UniProtKB-KW"/>
</dbReference>
<dbReference type="PANTHER" id="PTHR37984">
    <property type="entry name" value="PROTEIN CBG26694"/>
    <property type="match status" value="1"/>
</dbReference>
<evidence type="ECO:0000256" key="10">
    <source>
        <dbReference type="ARBA" id="ARBA00022918"/>
    </source>
</evidence>
<keyword evidence="5" id="KW-0255">Endonuclease</keyword>
<evidence type="ECO:0000256" key="11">
    <source>
        <dbReference type="ARBA" id="ARBA00023268"/>
    </source>
</evidence>
<reference evidence="16" key="1">
    <citation type="submission" date="2020-12" db="EMBL/GenBank/DDBJ databases">
        <title>Metabolic potential, ecology and presence of endohyphal bacteria is reflected in genomic diversity of Mucoromycotina.</title>
        <authorList>
            <person name="Muszewska A."/>
            <person name="Okrasinska A."/>
            <person name="Steczkiewicz K."/>
            <person name="Drgas O."/>
            <person name="Orlowska M."/>
            <person name="Perlinska-Lenart U."/>
            <person name="Aleksandrzak-Piekarczyk T."/>
            <person name="Szatraj K."/>
            <person name="Zielenkiewicz U."/>
            <person name="Pilsyk S."/>
            <person name="Malc E."/>
            <person name="Mieczkowski P."/>
            <person name="Kruszewska J.S."/>
            <person name="Biernat P."/>
            <person name="Pawlowska J."/>
        </authorList>
    </citation>
    <scope>NUCLEOTIDE SEQUENCE</scope>
    <source>
        <strain evidence="16">WA0000017839</strain>
    </source>
</reference>
<dbReference type="InterPro" id="IPR050951">
    <property type="entry name" value="Retrovirus_Pol_polyprotein"/>
</dbReference>
<name>A0A8H7QFA7_9FUNG</name>
<evidence type="ECO:0000259" key="15">
    <source>
        <dbReference type="PROSITE" id="PS50994"/>
    </source>
</evidence>
<dbReference type="GO" id="GO:0003723">
    <property type="term" value="F:RNA binding"/>
    <property type="evidence" value="ECO:0007669"/>
    <property type="project" value="UniProtKB-KW"/>
</dbReference>
<evidence type="ECO:0000256" key="5">
    <source>
        <dbReference type="ARBA" id="ARBA00022759"/>
    </source>
</evidence>
<evidence type="ECO:0000256" key="3">
    <source>
        <dbReference type="ARBA" id="ARBA00022722"/>
    </source>
</evidence>
<evidence type="ECO:0008006" key="18">
    <source>
        <dbReference type="Google" id="ProtNLM"/>
    </source>
</evidence>
<feature type="region of interest" description="Disordered" evidence="12">
    <location>
        <begin position="1524"/>
        <end position="1549"/>
    </location>
</feature>
<dbReference type="Pfam" id="PF00385">
    <property type="entry name" value="Chromo"/>
    <property type="match status" value="1"/>
</dbReference>
<dbReference type="SUPFAM" id="SSF53098">
    <property type="entry name" value="Ribonuclease H-like"/>
    <property type="match status" value="1"/>
</dbReference>
<proteinExistence type="predicted"/>
<keyword evidence="4" id="KW-0064">Aspartyl protease</keyword>